<evidence type="ECO:0000313" key="1">
    <source>
        <dbReference type="EMBL" id="RSN72483.1"/>
    </source>
</evidence>
<dbReference type="Proteomes" id="UP000277582">
    <property type="component" value="Unassembled WGS sequence"/>
</dbReference>
<comment type="caution">
    <text evidence="1">The sequence shown here is derived from an EMBL/GenBank/DDBJ whole genome shotgun (WGS) entry which is preliminary data.</text>
</comment>
<name>A0A429GFQ9_9CREN</name>
<sequence length="271" mass="30617">MPEWTNSLTLLREYISNLSESLRLSTENESFNRYKHILFASLCAAYDKVEFCEEVSSNPLLEDPIKKGREFIRSMAKLSGIGPMISGESILYAVERAKKILEKGKKKPFIVLCDGLSLPEYAYLYNKFSKKISSDGLLYAINPGGMTKTYEYLTSIFLESPSGNISMGILGEILKERFEAAGSRVFRTIDELVHKSQVEKFTDIFSMASSLYRTVENIASEVSILLEDYRVLILSDHGYDVSSEESTWYLYHKFSSGKPCLSIFSAMLVIG</sequence>
<gene>
    <name evidence="1" type="ORF">D6D85_13620</name>
</gene>
<protein>
    <recommendedName>
        <fullName evidence="3">PglZ domain-containing protein</fullName>
    </recommendedName>
</protein>
<keyword evidence="2" id="KW-1185">Reference proteome</keyword>
<dbReference type="EMBL" id="RCOS01000151">
    <property type="protein sequence ID" value="RSN72483.1"/>
    <property type="molecule type" value="Genomic_DNA"/>
</dbReference>
<evidence type="ECO:0008006" key="3">
    <source>
        <dbReference type="Google" id="ProtNLM"/>
    </source>
</evidence>
<dbReference type="AlphaFoldDB" id="A0A429GFQ9"/>
<dbReference type="RefSeq" id="WP_125672496.1">
    <property type="nucleotide sequence ID" value="NZ_RCOS01000151.1"/>
</dbReference>
<accession>A0A429GFQ9</accession>
<evidence type="ECO:0000313" key="2">
    <source>
        <dbReference type="Proteomes" id="UP000277582"/>
    </source>
</evidence>
<reference evidence="1 2" key="1">
    <citation type="submission" date="2018-10" db="EMBL/GenBank/DDBJ databases">
        <title>Co-occurring genomic capacity for anaerobic methane metabolism and dissimilatory sulfite reduction discovered in the Korarchaeota.</title>
        <authorList>
            <person name="Mckay L.J."/>
            <person name="Dlakic M."/>
            <person name="Fields M.W."/>
            <person name="Delmont T.O."/>
            <person name="Eren A.M."/>
            <person name="Jay Z.J."/>
            <person name="Klingelsmith K.B."/>
            <person name="Rusch D.B."/>
            <person name="Inskeep W.P."/>
        </authorList>
    </citation>
    <scope>NUCLEOTIDE SEQUENCE [LARGE SCALE GENOMIC DNA]</scope>
    <source>
        <strain evidence="1 2">MDKW</strain>
    </source>
</reference>
<organism evidence="1 2">
    <name type="scientific">Candidatus Methanodesulfokora washburnensis</name>
    <dbReference type="NCBI Taxonomy" id="2478471"/>
    <lineage>
        <taxon>Archaea</taxon>
        <taxon>Thermoproteota</taxon>
        <taxon>Candidatus Korarchaeia</taxon>
        <taxon>Candidatus Korarchaeia incertae sedis</taxon>
        <taxon>Candidatus Methanodesulfokora</taxon>
    </lineage>
</organism>
<proteinExistence type="predicted"/>